<evidence type="ECO:0000313" key="3">
    <source>
        <dbReference type="Proteomes" id="UP001302126"/>
    </source>
</evidence>
<evidence type="ECO:0000256" key="1">
    <source>
        <dbReference type="SAM" id="SignalP"/>
    </source>
</evidence>
<reference evidence="2" key="1">
    <citation type="journal article" date="2023" name="Mol. Phylogenet. Evol.">
        <title>Genome-scale phylogeny and comparative genomics of the fungal order Sordariales.</title>
        <authorList>
            <person name="Hensen N."/>
            <person name="Bonometti L."/>
            <person name="Westerberg I."/>
            <person name="Brannstrom I.O."/>
            <person name="Guillou S."/>
            <person name="Cros-Aarteil S."/>
            <person name="Calhoun S."/>
            <person name="Haridas S."/>
            <person name="Kuo A."/>
            <person name="Mondo S."/>
            <person name="Pangilinan J."/>
            <person name="Riley R."/>
            <person name="LaButti K."/>
            <person name="Andreopoulos B."/>
            <person name="Lipzen A."/>
            <person name="Chen C."/>
            <person name="Yan M."/>
            <person name="Daum C."/>
            <person name="Ng V."/>
            <person name="Clum A."/>
            <person name="Steindorff A."/>
            <person name="Ohm R.A."/>
            <person name="Martin F."/>
            <person name="Silar P."/>
            <person name="Natvig D.O."/>
            <person name="Lalanne C."/>
            <person name="Gautier V."/>
            <person name="Ament-Velasquez S.L."/>
            <person name="Kruys A."/>
            <person name="Hutchinson M.I."/>
            <person name="Powell A.J."/>
            <person name="Barry K."/>
            <person name="Miller A.N."/>
            <person name="Grigoriev I.V."/>
            <person name="Debuchy R."/>
            <person name="Gladieux P."/>
            <person name="Hiltunen Thoren M."/>
            <person name="Johannesson H."/>
        </authorList>
    </citation>
    <scope>NUCLEOTIDE SEQUENCE</scope>
    <source>
        <strain evidence="2">PSN309</strain>
    </source>
</reference>
<name>A0AAN7AI57_9PEZI</name>
<sequence length="120" mass="13414">MIISSAVCFFSLLIVPRAAWYLKRQALYFERTAAQAHCVNYGNQFPRPSATGKNTIDQLQDANGRDSGICCIEGAGRTAPLMHRTQYALWRVDNLSEHGEGRYAKDITSLLSFYMHPATA</sequence>
<accession>A0AAN7AI57</accession>
<comment type="caution">
    <text evidence="2">The sequence shown here is derived from an EMBL/GenBank/DDBJ whole genome shotgun (WGS) entry which is preliminary data.</text>
</comment>
<keyword evidence="1" id="KW-0732">Signal</keyword>
<organism evidence="2 3">
    <name type="scientific">Podospora australis</name>
    <dbReference type="NCBI Taxonomy" id="1536484"/>
    <lineage>
        <taxon>Eukaryota</taxon>
        <taxon>Fungi</taxon>
        <taxon>Dikarya</taxon>
        <taxon>Ascomycota</taxon>
        <taxon>Pezizomycotina</taxon>
        <taxon>Sordariomycetes</taxon>
        <taxon>Sordariomycetidae</taxon>
        <taxon>Sordariales</taxon>
        <taxon>Podosporaceae</taxon>
        <taxon>Podospora</taxon>
    </lineage>
</organism>
<proteinExistence type="predicted"/>
<gene>
    <name evidence="2" type="ORF">QBC35DRAFT_136193</name>
</gene>
<dbReference type="AlphaFoldDB" id="A0AAN7AI57"/>
<evidence type="ECO:0000313" key="2">
    <source>
        <dbReference type="EMBL" id="KAK4189516.1"/>
    </source>
</evidence>
<dbReference type="EMBL" id="MU864374">
    <property type="protein sequence ID" value="KAK4189516.1"/>
    <property type="molecule type" value="Genomic_DNA"/>
</dbReference>
<protein>
    <submittedName>
        <fullName evidence="2">Uncharacterized protein</fullName>
    </submittedName>
</protein>
<feature type="signal peptide" evidence="1">
    <location>
        <begin position="1"/>
        <end position="19"/>
    </location>
</feature>
<feature type="chain" id="PRO_5042859907" evidence="1">
    <location>
        <begin position="20"/>
        <end position="120"/>
    </location>
</feature>
<keyword evidence="3" id="KW-1185">Reference proteome</keyword>
<reference evidence="2" key="2">
    <citation type="submission" date="2023-05" db="EMBL/GenBank/DDBJ databases">
        <authorList>
            <consortium name="Lawrence Berkeley National Laboratory"/>
            <person name="Steindorff A."/>
            <person name="Hensen N."/>
            <person name="Bonometti L."/>
            <person name="Westerberg I."/>
            <person name="Brannstrom I.O."/>
            <person name="Guillou S."/>
            <person name="Cros-Aarteil S."/>
            <person name="Calhoun S."/>
            <person name="Haridas S."/>
            <person name="Kuo A."/>
            <person name="Mondo S."/>
            <person name="Pangilinan J."/>
            <person name="Riley R."/>
            <person name="Labutti K."/>
            <person name="Andreopoulos B."/>
            <person name="Lipzen A."/>
            <person name="Chen C."/>
            <person name="Yanf M."/>
            <person name="Daum C."/>
            <person name="Ng V."/>
            <person name="Clum A."/>
            <person name="Ohm R."/>
            <person name="Martin F."/>
            <person name="Silar P."/>
            <person name="Natvig D."/>
            <person name="Lalanne C."/>
            <person name="Gautier V."/>
            <person name="Ament-Velasquez S.L."/>
            <person name="Kruys A."/>
            <person name="Hutchinson M.I."/>
            <person name="Powell A.J."/>
            <person name="Barry K."/>
            <person name="Miller A.N."/>
            <person name="Grigoriev I.V."/>
            <person name="Debuchy R."/>
            <person name="Gladieux P."/>
            <person name="Thoren M.H."/>
            <person name="Johannesson H."/>
        </authorList>
    </citation>
    <scope>NUCLEOTIDE SEQUENCE</scope>
    <source>
        <strain evidence="2">PSN309</strain>
    </source>
</reference>
<dbReference type="Proteomes" id="UP001302126">
    <property type="component" value="Unassembled WGS sequence"/>
</dbReference>